<dbReference type="Gene3D" id="3.90.180.10">
    <property type="entry name" value="Medium-chain alcohol dehydrogenases, catalytic domain"/>
    <property type="match status" value="1"/>
</dbReference>
<keyword evidence="5" id="KW-0521">NADP</keyword>
<evidence type="ECO:0000256" key="3">
    <source>
        <dbReference type="ARBA" id="ARBA00022516"/>
    </source>
</evidence>
<reference evidence="15" key="1">
    <citation type="submission" date="2016-05" db="EMBL/GenBank/DDBJ databases">
        <title>Comparative genomics of biotechnologically important yeasts.</title>
        <authorList>
            <consortium name="DOE Joint Genome Institute"/>
            <person name="Riley R."/>
            <person name="Haridas S."/>
            <person name="Wolfe K.H."/>
            <person name="Lopes M.R."/>
            <person name="Hittinger C.T."/>
            <person name="Goker M."/>
            <person name="Salamov A."/>
            <person name="Wisecaver J."/>
            <person name="Long T.M."/>
            <person name="Aerts A.L."/>
            <person name="Barry K."/>
            <person name="Choi C."/>
            <person name="Clum A."/>
            <person name="Coughlan A.Y."/>
            <person name="Deshpande S."/>
            <person name="Douglass A.P."/>
            <person name="Hanson S.J."/>
            <person name="Klenk H.-P."/>
            <person name="Labutti K."/>
            <person name="Lapidus A."/>
            <person name="Lindquist E."/>
            <person name="Lipzen A."/>
            <person name="Meier-Kolthoff J.P."/>
            <person name="Ohm R.A."/>
            <person name="Otillar R.P."/>
            <person name="Pangilinan J."/>
            <person name="Peng Y."/>
            <person name="Rokas A."/>
            <person name="Rosa C.A."/>
            <person name="Scheuner C."/>
            <person name="Sibirny A.A."/>
            <person name="Slot J.C."/>
            <person name="Stielow J.B."/>
            <person name="Sun H."/>
            <person name="Kurtzman C.P."/>
            <person name="Blackwell M."/>
            <person name="Grigoriev I.V."/>
            <person name="Jeffries T.W."/>
        </authorList>
    </citation>
    <scope>NUCLEOTIDE SEQUENCE [LARGE SCALE GENOMIC DNA]</scope>
    <source>
        <strain evidence="15">NRRL Y-12698</strain>
    </source>
</reference>
<dbReference type="SUPFAM" id="SSF51735">
    <property type="entry name" value="NAD(P)-binding Rossmann-fold domains"/>
    <property type="match status" value="1"/>
</dbReference>
<evidence type="ECO:0000256" key="6">
    <source>
        <dbReference type="ARBA" id="ARBA00022946"/>
    </source>
</evidence>
<dbReference type="GO" id="GO:0141148">
    <property type="term" value="F:enoyl-[acyl-carrier-protein] reductase (NADPH) activity"/>
    <property type="evidence" value="ECO:0007669"/>
    <property type="project" value="UniProtKB-EC"/>
</dbReference>
<dbReference type="CDD" id="cd08290">
    <property type="entry name" value="ETR"/>
    <property type="match status" value="1"/>
</dbReference>
<evidence type="ECO:0000259" key="13">
    <source>
        <dbReference type="SMART" id="SM00829"/>
    </source>
</evidence>
<feature type="domain" description="Enoyl reductase (ER)" evidence="13">
    <location>
        <begin position="33"/>
        <end position="371"/>
    </location>
</feature>
<dbReference type="Proteomes" id="UP000094336">
    <property type="component" value="Unassembled WGS sequence"/>
</dbReference>
<evidence type="ECO:0000256" key="5">
    <source>
        <dbReference type="ARBA" id="ARBA00022857"/>
    </source>
</evidence>
<dbReference type="SUPFAM" id="SSF50129">
    <property type="entry name" value="GroES-like"/>
    <property type="match status" value="1"/>
</dbReference>
<keyword evidence="10" id="KW-0275">Fatty acid biosynthesis</keyword>
<dbReference type="Pfam" id="PF00107">
    <property type="entry name" value="ADH_zinc_N"/>
    <property type="match status" value="1"/>
</dbReference>
<dbReference type="InterPro" id="IPR011032">
    <property type="entry name" value="GroES-like_sf"/>
</dbReference>
<keyword evidence="15" id="KW-1185">Reference proteome</keyword>
<dbReference type="PANTHER" id="PTHR43981">
    <property type="entry name" value="ENOYL-[ACYL-CARRIER-PROTEIN] REDUCTASE, MITOCHONDRIAL"/>
    <property type="match status" value="1"/>
</dbReference>
<gene>
    <name evidence="14" type="ORF">BABINDRAFT_161460</name>
</gene>
<keyword evidence="9" id="KW-0496">Mitochondrion</keyword>
<evidence type="ECO:0000256" key="2">
    <source>
        <dbReference type="ARBA" id="ARBA00010371"/>
    </source>
</evidence>
<evidence type="ECO:0000256" key="11">
    <source>
        <dbReference type="ARBA" id="ARBA00038963"/>
    </source>
</evidence>
<name>A0A1E3QQ22_9ASCO</name>
<dbReference type="InterPro" id="IPR020843">
    <property type="entry name" value="ER"/>
</dbReference>
<evidence type="ECO:0000256" key="12">
    <source>
        <dbReference type="ARBA" id="ARBA00048843"/>
    </source>
</evidence>
<dbReference type="OrthoDB" id="7482721at2759"/>
<evidence type="ECO:0000256" key="7">
    <source>
        <dbReference type="ARBA" id="ARBA00023002"/>
    </source>
</evidence>
<dbReference type="GO" id="GO:0005739">
    <property type="term" value="C:mitochondrion"/>
    <property type="evidence" value="ECO:0007669"/>
    <property type="project" value="UniProtKB-SubCell"/>
</dbReference>
<dbReference type="InterPro" id="IPR036291">
    <property type="entry name" value="NAD(P)-bd_dom_sf"/>
</dbReference>
<dbReference type="EC" id="1.3.1.104" evidence="11"/>
<dbReference type="Gene3D" id="3.40.50.720">
    <property type="entry name" value="NAD(P)-binding Rossmann-like Domain"/>
    <property type="match status" value="1"/>
</dbReference>
<comment type="similarity">
    <text evidence="2">Belongs to the zinc-containing alcohol dehydrogenase family. Quinone oxidoreductase subfamily.</text>
</comment>
<accession>A0A1E3QQ22</accession>
<keyword evidence="8" id="KW-0443">Lipid metabolism</keyword>
<evidence type="ECO:0000256" key="8">
    <source>
        <dbReference type="ARBA" id="ARBA00023098"/>
    </source>
</evidence>
<dbReference type="Pfam" id="PF08240">
    <property type="entry name" value="ADH_N"/>
    <property type="match status" value="1"/>
</dbReference>
<dbReference type="PANTHER" id="PTHR43981:SF2">
    <property type="entry name" value="ENOYL-[ACYL-CARRIER-PROTEIN] REDUCTASE, MITOCHONDRIAL"/>
    <property type="match status" value="1"/>
</dbReference>
<dbReference type="FunFam" id="3.40.50.720:FF:000112">
    <property type="entry name" value="Enoyl-[acyl-carrier-protein] reductase 1, mitochondrial"/>
    <property type="match status" value="1"/>
</dbReference>
<dbReference type="InterPro" id="IPR013154">
    <property type="entry name" value="ADH-like_N"/>
</dbReference>
<keyword evidence="3" id="KW-0444">Lipid biosynthesis</keyword>
<comment type="catalytic activity">
    <reaction evidence="12">
        <text>a 2,3-saturated acyl-[ACP] + NADP(+) = a (2E)-enoyl-[ACP] + NADPH + H(+)</text>
        <dbReference type="Rhea" id="RHEA:22564"/>
        <dbReference type="Rhea" id="RHEA-COMP:9925"/>
        <dbReference type="Rhea" id="RHEA-COMP:9926"/>
        <dbReference type="ChEBI" id="CHEBI:15378"/>
        <dbReference type="ChEBI" id="CHEBI:57783"/>
        <dbReference type="ChEBI" id="CHEBI:58349"/>
        <dbReference type="ChEBI" id="CHEBI:78784"/>
        <dbReference type="ChEBI" id="CHEBI:78785"/>
        <dbReference type="EC" id="1.3.1.104"/>
    </reaction>
</comment>
<comment type="subcellular location">
    <subcellularLocation>
        <location evidence="1">Mitochondrion</location>
    </subcellularLocation>
</comment>
<dbReference type="GeneID" id="30146668"/>
<dbReference type="EMBL" id="KV454431">
    <property type="protein sequence ID" value="ODQ79760.1"/>
    <property type="molecule type" value="Genomic_DNA"/>
</dbReference>
<dbReference type="InterPro" id="IPR051034">
    <property type="entry name" value="Mito_Enoyl-ACP_Reductase"/>
</dbReference>
<dbReference type="RefSeq" id="XP_018985088.1">
    <property type="nucleotide sequence ID" value="XM_019128815.1"/>
</dbReference>
<keyword evidence="6" id="KW-0809">Transit peptide</keyword>
<dbReference type="AlphaFoldDB" id="A0A1E3QQ22"/>
<organism evidence="14 15">
    <name type="scientific">Babjeviella inositovora NRRL Y-12698</name>
    <dbReference type="NCBI Taxonomy" id="984486"/>
    <lineage>
        <taxon>Eukaryota</taxon>
        <taxon>Fungi</taxon>
        <taxon>Dikarya</taxon>
        <taxon>Ascomycota</taxon>
        <taxon>Saccharomycotina</taxon>
        <taxon>Pichiomycetes</taxon>
        <taxon>Serinales incertae sedis</taxon>
        <taxon>Babjeviella</taxon>
    </lineage>
</organism>
<evidence type="ECO:0000256" key="1">
    <source>
        <dbReference type="ARBA" id="ARBA00004173"/>
    </source>
</evidence>
<sequence length="374" mass="40490">MSLSTRQIGFGFQNARRWASTTARAVIYTDHGEPAEVLRVRAYQLEDPAEASGNVLLQAVAAPINPSDINQIQGVYPSKPAKTLEFGTPEPAAPCGNEGLFQVLKIDPKVTDLQVGDWVIPKMPNFGTWRTHALTPSKDLIKVSNGLSVQQAATISVNPCTAYQLLTIFKKLAPGDFFIQNGGNSAVGKYAIQIGKQLGLKSISVVRDRPDFAVLEQELLELGATHVITEEQSADRAMGTIIKEWVGKGKQISLALNCISGKSATNIARKLGKDGIMATYGGMSKQPVILPTSLHIFKNITSAGFWLTANTKDDPEGKIAVIDKINEYYLSGKLKEAKFTESKFDIANGTNEQLLQAFLTGIQAKNGKQGVVFK</sequence>
<dbReference type="InterPro" id="IPR013149">
    <property type="entry name" value="ADH-like_C"/>
</dbReference>
<evidence type="ECO:0000313" key="15">
    <source>
        <dbReference type="Proteomes" id="UP000094336"/>
    </source>
</evidence>
<evidence type="ECO:0000256" key="9">
    <source>
        <dbReference type="ARBA" id="ARBA00023128"/>
    </source>
</evidence>
<protein>
    <recommendedName>
        <fullName evidence="11">enoyl-[acyl-carrier-protein] reductase</fullName>
        <ecNumber evidence="11">1.3.1.104</ecNumber>
    </recommendedName>
</protein>
<dbReference type="SMART" id="SM00829">
    <property type="entry name" value="PKS_ER"/>
    <property type="match status" value="1"/>
</dbReference>
<evidence type="ECO:0000256" key="10">
    <source>
        <dbReference type="ARBA" id="ARBA00023160"/>
    </source>
</evidence>
<dbReference type="GO" id="GO:0006633">
    <property type="term" value="P:fatty acid biosynthetic process"/>
    <property type="evidence" value="ECO:0007669"/>
    <property type="project" value="UniProtKB-KW"/>
</dbReference>
<proteinExistence type="inferred from homology"/>
<keyword evidence="7" id="KW-0560">Oxidoreductase</keyword>
<evidence type="ECO:0000313" key="14">
    <source>
        <dbReference type="EMBL" id="ODQ79760.1"/>
    </source>
</evidence>
<keyword evidence="4" id="KW-0276">Fatty acid metabolism</keyword>
<evidence type="ECO:0000256" key="4">
    <source>
        <dbReference type="ARBA" id="ARBA00022832"/>
    </source>
</evidence>
<dbReference type="STRING" id="984486.A0A1E3QQ22"/>